<dbReference type="Pfam" id="PF00326">
    <property type="entry name" value="Peptidase_S9"/>
    <property type="match status" value="1"/>
</dbReference>
<dbReference type="Pfam" id="PF00930">
    <property type="entry name" value="DPPIV_N"/>
    <property type="match status" value="1"/>
</dbReference>
<dbReference type="InterPro" id="IPR001375">
    <property type="entry name" value="Peptidase_S9_cat"/>
</dbReference>
<reference evidence="5 6" key="1">
    <citation type="submission" date="2022-07" db="EMBL/GenBank/DDBJ databases">
        <title>Genome-wide signatures of adaptation to extreme environments.</title>
        <authorList>
            <person name="Cho C.H."/>
            <person name="Yoon H.S."/>
        </authorList>
    </citation>
    <scope>NUCLEOTIDE SEQUENCE [LARGE SCALE GENOMIC DNA]</scope>
    <source>
        <strain evidence="5 6">108.79 E11</strain>
    </source>
</reference>
<proteinExistence type="predicted"/>
<evidence type="ECO:0000259" key="4">
    <source>
        <dbReference type="Pfam" id="PF00930"/>
    </source>
</evidence>
<protein>
    <submittedName>
        <fullName evidence="5">Uncharacterized protein</fullName>
    </submittedName>
</protein>
<dbReference type="GO" id="GO:0006508">
    <property type="term" value="P:proteolysis"/>
    <property type="evidence" value="ECO:0007669"/>
    <property type="project" value="UniProtKB-KW"/>
</dbReference>
<evidence type="ECO:0000256" key="2">
    <source>
        <dbReference type="ARBA" id="ARBA00022801"/>
    </source>
</evidence>
<dbReference type="InterPro" id="IPR029058">
    <property type="entry name" value="AB_hydrolase_fold"/>
</dbReference>
<dbReference type="PANTHER" id="PTHR11731:SF193">
    <property type="entry name" value="DIPEPTIDYL PEPTIDASE 9"/>
    <property type="match status" value="1"/>
</dbReference>
<comment type="caution">
    <text evidence="5">The sequence shown here is derived from an EMBL/GenBank/DDBJ whole genome shotgun (WGS) entry which is preliminary data.</text>
</comment>
<dbReference type="SUPFAM" id="SSF53474">
    <property type="entry name" value="alpha/beta-Hydrolases"/>
    <property type="match status" value="1"/>
</dbReference>
<feature type="domain" description="Dipeptidylpeptidase IV N-terminal" evidence="4">
    <location>
        <begin position="161"/>
        <end position="573"/>
    </location>
</feature>
<evidence type="ECO:0000313" key="5">
    <source>
        <dbReference type="EMBL" id="KAK4523501.1"/>
    </source>
</evidence>
<dbReference type="InterPro" id="IPR002471">
    <property type="entry name" value="Pept_S9_AS"/>
</dbReference>
<dbReference type="SUPFAM" id="SSF82171">
    <property type="entry name" value="DPP6 N-terminal domain-like"/>
    <property type="match status" value="1"/>
</dbReference>
<keyword evidence="2" id="KW-0378">Hydrolase</keyword>
<dbReference type="EMBL" id="JANCYU010000015">
    <property type="protein sequence ID" value="KAK4523501.1"/>
    <property type="molecule type" value="Genomic_DNA"/>
</dbReference>
<name>A0AAV9I826_9RHOD</name>
<dbReference type="AlphaFoldDB" id="A0AAV9I826"/>
<dbReference type="PROSITE" id="PS00708">
    <property type="entry name" value="PRO_ENDOPEP_SER"/>
    <property type="match status" value="1"/>
</dbReference>
<dbReference type="GO" id="GO:0008239">
    <property type="term" value="F:dipeptidyl-peptidase activity"/>
    <property type="evidence" value="ECO:0007669"/>
    <property type="project" value="TreeGrafter"/>
</dbReference>
<dbReference type="Proteomes" id="UP001300502">
    <property type="component" value="Unassembled WGS sequence"/>
</dbReference>
<sequence length="900" mass="104877">MEDVQTWKELVKCRKAQSGANIPRNFVFLDHRYLLFLGIDASAELDNPFSQLYYVDLSINDSSAFVTSLEWKPLSSALLSFVDHQVTSEDSHEKNLKEEELLRERQRRSFEGLYSYLFHSLTQQLLLPQGTKLDLFLYRNPNASFSLEDAFQFIRSFQSSEGYLDVKWSTDGRYISFIRNGDIWLLSVRDGLEVQLTFSEKNISCGVAEYIMQEEFDRFTGYWWSPSLMDFSTENMSYYCILYLEVDQSMVPLHRGTNWRTRMDVEELHYPRVGDPNAVAEPRVLFVPSSENILFSSEEMRKVSIKTWQPKQSIYQQFPWAEYVVRAGWLLDDPFEKQLNHDTLMTSSHVSWKKSCFWLALLDRLQQRLAIVLFDCACPSGKGIVIWEERQPQWINVPDFILFLDENKELGVSNEKWIPAIKYDDRLESNFSNRACIAVPQQVVDSNMLTNIPGKVHFLIVSELSGYAHLYYSEIRFENRETWTECQLFYQPLTSNNIKTNDPHSLSLVTSIVYVDHDEGCIYFLGVCQCGLEKHLYLWKKPGIINRLTDIDLHCTECCFQKDGSRLVVQWTSLVQFPETYIMDKVDSFQWTPKWKIENRHLHPQLQFPVITNPPLLFHFQVENDVKLYGCLYLPPQLQVGRRPSMTETLDISSLSKHIQSGKEKYPLLLIVYGGPHVQLVSNDHRLTLQLKYQYLASQGIICMMLDNRGSFHRGHVFETPIYQKLGQQEVDDQIAALKIILGQGFVNPERIAVFGWSYGGYMSLMLFAKHSNLFRIAIAGAPVINWEDYDSGYTERYMGLLSKNAQGYSQSSVLHWIDQFPDDDEEDREEGGRLILVHSLADENVHPQHTFQLIDALIQHGKPYTFYLFPKERHGLRDLSSQVYFEHRFGKILSRWLVK</sequence>
<evidence type="ECO:0000259" key="3">
    <source>
        <dbReference type="Pfam" id="PF00326"/>
    </source>
</evidence>
<dbReference type="PANTHER" id="PTHR11731">
    <property type="entry name" value="PROTEASE FAMILY S9B,C DIPEPTIDYL-PEPTIDASE IV-RELATED"/>
    <property type="match status" value="1"/>
</dbReference>
<keyword evidence="6" id="KW-1185">Reference proteome</keyword>
<dbReference type="GO" id="GO:0004252">
    <property type="term" value="F:serine-type endopeptidase activity"/>
    <property type="evidence" value="ECO:0007669"/>
    <property type="project" value="InterPro"/>
</dbReference>
<dbReference type="InterPro" id="IPR002469">
    <property type="entry name" value="Peptidase_S9B_N"/>
</dbReference>
<gene>
    <name evidence="5" type="ORF">GAYE_PCTG60G1397</name>
</gene>
<evidence type="ECO:0000256" key="1">
    <source>
        <dbReference type="ARBA" id="ARBA00022670"/>
    </source>
</evidence>
<dbReference type="InterPro" id="IPR050278">
    <property type="entry name" value="Serine_Prot_S9B/DPPIV"/>
</dbReference>
<keyword evidence="1" id="KW-0645">Protease</keyword>
<feature type="domain" description="Peptidase S9 prolyl oligopeptidase catalytic" evidence="3">
    <location>
        <begin position="691"/>
        <end position="889"/>
    </location>
</feature>
<evidence type="ECO:0000313" key="6">
    <source>
        <dbReference type="Proteomes" id="UP001300502"/>
    </source>
</evidence>
<dbReference type="Gene3D" id="3.40.50.1820">
    <property type="entry name" value="alpha/beta hydrolase"/>
    <property type="match status" value="1"/>
</dbReference>
<organism evidence="5 6">
    <name type="scientific">Galdieria yellowstonensis</name>
    <dbReference type="NCBI Taxonomy" id="3028027"/>
    <lineage>
        <taxon>Eukaryota</taxon>
        <taxon>Rhodophyta</taxon>
        <taxon>Bangiophyceae</taxon>
        <taxon>Galdieriales</taxon>
        <taxon>Galdieriaceae</taxon>
        <taxon>Galdieria</taxon>
    </lineage>
</organism>
<accession>A0AAV9I826</accession>
<dbReference type="Gene3D" id="2.140.10.30">
    <property type="entry name" value="Dipeptidylpeptidase IV, N-terminal domain"/>
    <property type="match status" value="2"/>
</dbReference>